<keyword evidence="2" id="KW-1185">Reference proteome</keyword>
<name>A0A699YM72_HAELA</name>
<reference evidence="1 2" key="1">
    <citation type="submission" date="2020-02" db="EMBL/GenBank/DDBJ databases">
        <title>Draft genome sequence of Haematococcus lacustris strain NIES-144.</title>
        <authorList>
            <person name="Morimoto D."/>
            <person name="Nakagawa S."/>
            <person name="Yoshida T."/>
            <person name="Sawayama S."/>
        </authorList>
    </citation>
    <scope>NUCLEOTIDE SEQUENCE [LARGE SCALE GENOMIC DNA]</scope>
    <source>
        <strain evidence="1 2">NIES-144</strain>
    </source>
</reference>
<comment type="caution">
    <text evidence="1">The sequence shown here is derived from an EMBL/GenBank/DDBJ whole genome shotgun (WGS) entry which is preliminary data.</text>
</comment>
<dbReference type="Proteomes" id="UP000485058">
    <property type="component" value="Unassembled WGS sequence"/>
</dbReference>
<protein>
    <submittedName>
        <fullName evidence="1">Uncharacterized protein</fullName>
    </submittedName>
</protein>
<organism evidence="1 2">
    <name type="scientific">Haematococcus lacustris</name>
    <name type="common">Green alga</name>
    <name type="synonym">Haematococcus pluvialis</name>
    <dbReference type="NCBI Taxonomy" id="44745"/>
    <lineage>
        <taxon>Eukaryota</taxon>
        <taxon>Viridiplantae</taxon>
        <taxon>Chlorophyta</taxon>
        <taxon>core chlorophytes</taxon>
        <taxon>Chlorophyceae</taxon>
        <taxon>CS clade</taxon>
        <taxon>Chlamydomonadales</taxon>
        <taxon>Haematococcaceae</taxon>
        <taxon>Haematococcus</taxon>
    </lineage>
</organism>
<accession>A0A699YM72</accession>
<evidence type="ECO:0000313" key="1">
    <source>
        <dbReference type="EMBL" id="GFH11120.1"/>
    </source>
</evidence>
<gene>
    <name evidence="1" type="ORF">HaLaN_06563</name>
</gene>
<evidence type="ECO:0000313" key="2">
    <source>
        <dbReference type="Proteomes" id="UP000485058"/>
    </source>
</evidence>
<sequence>MTPVNAMVNNRRGVQAECSNAQKAREVLAQRRAVEAETEAEAARLHGCMAGPHVRCQFKKLDLVAG</sequence>
<dbReference type="EMBL" id="BLLF01000375">
    <property type="protein sequence ID" value="GFH11120.1"/>
    <property type="molecule type" value="Genomic_DNA"/>
</dbReference>
<proteinExistence type="predicted"/>
<dbReference type="AlphaFoldDB" id="A0A699YM72"/>